<dbReference type="InterPro" id="IPR053842">
    <property type="entry name" value="NikA-like"/>
</dbReference>
<accession>A0A9D2SFG5</accession>
<reference evidence="1" key="2">
    <citation type="submission" date="2021-04" db="EMBL/GenBank/DDBJ databases">
        <authorList>
            <person name="Gilroy R."/>
        </authorList>
    </citation>
    <scope>NUCLEOTIDE SEQUENCE</scope>
    <source>
        <strain evidence="1">CHK185-1770</strain>
    </source>
</reference>
<proteinExistence type="predicted"/>
<evidence type="ECO:0000313" key="2">
    <source>
        <dbReference type="Proteomes" id="UP000826793"/>
    </source>
</evidence>
<dbReference type="Proteomes" id="UP000826793">
    <property type="component" value="Unassembled WGS sequence"/>
</dbReference>
<organism evidence="1 2">
    <name type="scientific">Candidatus Acutalibacter pullicola</name>
    <dbReference type="NCBI Taxonomy" id="2838417"/>
    <lineage>
        <taxon>Bacteria</taxon>
        <taxon>Bacillati</taxon>
        <taxon>Bacillota</taxon>
        <taxon>Clostridia</taxon>
        <taxon>Eubacteriales</taxon>
        <taxon>Acutalibacteraceae</taxon>
        <taxon>Acutalibacter</taxon>
    </lineage>
</organism>
<reference evidence="1" key="1">
    <citation type="journal article" date="2021" name="PeerJ">
        <title>Extensive microbial diversity within the chicken gut microbiome revealed by metagenomics and culture.</title>
        <authorList>
            <person name="Gilroy R."/>
            <person name="Ravi A."/>
            <person name="Getino M."/>
            <person name="Pursley I."/>
            <person name="Horton D.L."/>
            <person name="Alikhan N.F."/>
            <person name="Baker D."/>
            <person name="Gharbi K."/>
            <person name="Hall N."/>
            <person name="Watson M."/>
            <person name="Adriaenssens E.M."/>
            <person name="Foster-Nyarko E."/>
            <person name="Jarju S."/>
            <person name="Secka A."/>
            <person name="Antonio M."/>
            <person name="Oren A."/>
            <person name="Chaudhuri R.R."/>
            <person name="La Ragione R."/>
            <person name="Hildebrand F."/>
            <person name="Pallen M.J."/>
        </authorList>
    </citation>
    <scope>NUCLEOTIDE SEQUENCE</scope>
    <source>
        <strain evidence="1">CHK185-1770</strain>
    </source>
</reference>
<protein>
    <submittedName>
        <fullName evidence="1">MobC family plasmid mobilization relaxosome protein</fullName>
    </submittedName>
</protein>
<dbReference type="AlphaFoldDB" id="A0A9D2SFG5"/>
<gene>
    <name evidence="1" type="ORF">H9710_04240</name>
</gene>
<name>A0A9D2SFG5_9FIRM</name>
<sequence length="108" mass="12853">MRKRNCRVQVRLTESEHRKFLDRVKRSGLTQEAYLRHLVNGVIPQDAPPPEFHVFMRELYRVGNNLNQIARKAHSLHVVDELRYEEAVQRLDQLILDLTEAIILPRRM</sequence>
<evidence type="ECO:0000313" key="1">
    <source>
        <dbReference type="EMBL" id="HJB97771.1"/>
    </source>
</evidence>
<comment type="caution">
    <text evidence="1">The sequence shown here is derived from an EMBL/GenBank/DDBJ whole genome shotgun (WGS) entry which is preliminary data.</text>
</comment>
<dbReference type="EMBL" id="DWXG01000035">
    <property type="protein sequence ID" value="HJB97771.1"/>
    <property type="molecule type" value="Genomic_DNA"/>
</dbReference>
<dbReference type="Pfam" id="PF21983">
    <property type="entry name" value="NikA-like"/>
    <property type="match status" value="1"/>
</dbReference>